<comment type="caution">
    <text evidence="2">The sequence shown here is derived from an EMBL/GenBank/DDBJ whole genome shotgun (WGS) entry which is preliminary data.</text>
</comment>
<proteinExistence type="predicted"/>
<evidence type="ECO:0000313" key="2">
    <source>
        <dbReference type="EMBL" id="KKR40677.1"/>
    </source>
</evidence>
<dbReference type="Proteomes" id="UP000034072">
    <property type="component" value="Unassembled WGS sequence"/>
</dbReference>
<protein>
    <submittedName>
        <fullName evidence="2">Uncharacterized protein</fullName>
    </submittedName>
</protein>
<gene>
    <name evidence="2" type="ORF">UT75_C0006G0056</name>
</gene>
<dbReference type="AlphaFoldDB" id="A0A0G0TS49"/>
<sequence>MFWMYVPNAHKFGGESGIRPRLNFCRHKSLPDHRLLILFTNEISPAFESHINSRIDATGCAIRAHPVAYAERVGFEPTRPLRVWRFSKPLLLATQPSLQREDEKILLRISVAPTSFRRSNPPEPTDSLCQPAPMAD</sequence>
<name>A0A0G0TS49_9BACT</name>
<reference evidence="2 3" key="1">
    <citation type="journal article" date="2015" name="Nature">
        <title>rRNA introns, odd ribosomes, and small enigmatic genomes across a large radiation of phyla.</title>
        <authorList>
            <person name="Brown C.T."/>
            <person name="Hug L.A."/>
            <person name="Thomas B.C."/>
            <person name="Sharon I."/>
            <person name="Castelle C.J."/>
            <person name="Singh A."/>
            <person name="Wilkins M.J."/>
            <person name="Williams K.H."/>
            <person name="Banfield J.F."/>
        </authorList>
    </citation>
    <scope>NUCLEOTIDE SEQUENCE [LARGE SCALE GENOMIC DNA]</scope>
</reference>
<dbReference type="EMBL" id="LBXZ01000006">
    <property type="protein sequence ID" value="KKR40677.1"/>
    <property type="molecule type" value="Genomic_DNA"/>
</dbReference>
<evidence type="ECO:0000313" key="3">
    <source>
        <dbReference type="Proteomes" id="UP000034072"/>
    </source>
</evidence>
<dbReference type="AntiFam" id="ANF00016">
    <property type="entry name" value="tRNA translation"/>
</dbReference>
<organism evidence="2 3">
    <name type="scientific">Candidatus Yanofskybacteria bacterium GW2011_GWE2_40_11</name>
    <dbReference type="NCBI Taxonomy" id="1619033"/>
    <lineage>
        <taxon>Bacteria</taxon>
        <taxon>Candidatus Yanofskyibacteriota</taxon>
    </lineage>
</organism>
<accession>A0A0G0TS49</accession>
<evidence type="ECO:0000256" key="1">
    <source>
        <dbReference type="SAM" id="MobiDB-lite"/>
    </source>
</evidence>
<feature type="region of interest" description="Disordered" evidence="1">
    <location>
        <begin position="116"/>
        <end position="136"/>
    </location>
</feature>